<feature type="signal peptide" evidence="10">
    <location>
        <begin position="1"/>
        <end position="18"/>
    </location>
</feature>
<keyword evidence="12" id="KW-0645">Protease</keyword>
<dbReference type="InterPro" id="IPR012338">
    <property type="entry name" value="Beta-lactam/transpept-like"/>
</dbReference>
<dbReference type="Gene3D" id="3.40.710.10">
    <property type="entry name" value="DD-peptidase/beta-lactamase superfamily"/>
    <property type="match status" value="1"/>
</dbReference>
<evidence type="ECO:0000256" key="5">
    <source>
        <dbReference type="ARBA" id="ARBA00022984"/>
    </source>
</evidence>
<dbReference type="PRINTS" id="PR00725">
    <property type="entry name" value="DADACBPTASE1"/>
</dbReference>
<dbReference type="RefSeq" id="WP_153835510.1">
    <property type="nucleotide sequence ID" value="NZ_JBHUMW010000036.1"/>
</dbReference>
<feature type="chain" id="PRO_5038905887" evidence="10">
    <location>
        <begin position="19"/>
        <end position="319"/>
    </location>
</feature>
<keyword evidence="4" id="KW-0133">Cell shape</keyword>
<comment type="caution">
    <text evidence="12">The sequence shown here is derived from an EMBL/GenBank/DDBJ whole genome shotgun (WGS) entry which is preliminary data.</text>
</comment>
<keyword evidence="12" id="KW-0121">Carboxypeptidase</keyword>
<comment type="similarity">
    <text evidence="1 9">Belongs to the peptidase S11 family.</text>
</comment>
<evidence type="ECO:0000313" key="12">
    <source>
        <dbReference type="EMBL" id="MRI66847.1"/>
    </source>
</evidence>
<evidence type="ECO:0000256" key="2">
    <source>
        <dbReference type="ARBA" id="ARBA00022729"/>
    </source>
</evidence>
<evidence type="ECO:0000256" key="8">
    <source>
        <dbReference type="PIRSR" id="PIRSR618044-2"/>
    </source>
</evidence>
<keyword evidence="6" id="KW-0961">Cell wall biogenesis/degradation</keyword>
<dbReference type="GO" id="GO:0006508">
    <property type="term" value="P:proteolysis"/>
    <property type="evidence" value="ECO:0007669"/>
    <property type="project" value="InterPro"/>
</dbReference>
<evidence type="ECO:0000256" key="4">
    <source>
        <dbReference type="ARBA" id="ARBA00022960"/>
    </source>
</evidence>
<dbReference type="AlphaFoldDB" id="A0A6N7QXR5"/>
<evidence type="ECO:0000256" key="3">
    <source>
        <dbReference type="ARBA" id="ARBA00022801"/>
    </source>
</evidence>
<dbReference type="SUPFAM" id="SSF56601">
    <property type="entry name" value="beta-lactamase/transpeptidase-like"/>
    <property type="match status" value="1"/>
</dbReference>
<keyword evidence="2 10" id="KW-0732">Signal</keyword>
<evidence type="ECO:0000256" key="9">
    <source>
        <dbReference type="RuleBase" id="RU004016"/>
    </source>
</evidence>
<feature type="binding site" evidence="8">
    <location>
        <position position="268"/>
    </location>
    <ligand>
        <name>substrate</name>
    </ligand>
</feature>
<dbReference type="EMBL" id="WJEE01000021">
    <property type="protein sequence ID" value="MRI66847.1"/>
    <property type="molecule type" value="Genomic_DNA"/>
</dbReference>
<accession>A0A6N7QXR5</accession>
<dbReference type="InterPro" id="IPR001967">
    <property type="entry name" value="Peptidase_S11_N"/>
</dbReference>
<protein>
    <submittedName>
        <fullName evidence="12">D-alanyl-D-alanine carboxypeptidase</fullName>
    </submittedName>
</protein>
<proteinExistence type="inferred from homology"/>
<dbReference type="Proteomes" id="UP000435187">
    <property type="component" value="Unassembled WGS sequence"/>
</dbReference>
<evidence type="ECO:0000256" key="10">
    <source>
        <dbReference type="SAM" id="SignalP"/>
    </source>
</evidence>
<reference evidence="12 13" key="1">
    <citation type="submission" date="2019-10" db="EMBL/GenBank/DDBJ databases">
        <title>Gracilibacillus salitolerans sp. nov., a moderate halophile isolated from a saline soil in northwest China.</title>
        <authorList>
            <person name="Gan L."/>
        </authorList>
    </citation>
    <scope>NUCLEOTIDE SEQUENCE [LARGE SCALE GENOMIC DNA]</scope>
    <source>
        <strain evidence="12 13">TP2-8</strain>
    </source>
</reference>
<dbReference type="GO" id="GO:0071555">
    <property type="term" value="P:cell wall organization"/>
    <property type="evidence" value="ECO:0007669"/>
    <property type="project" value="UniProtKB-KW"/>
</dbReference>
<dbReference type="GO" id="GO:0008360">
    <property type="term" value="P:regulation of cell shape"/>
    <property type="evidence" value="ECO:0007669"/>
    <property type="project" value="UniProtKB-KW"/>
</dbReference>
<gene>
    <name evidence="12" type="ORF">GH885_10940</name>
</gene>
<dbReference type="InterPro" id="IPR018044">
    <property type="entry name" value="Peptidase_S11"/>
</dbReference>
<feature type="domain" description="Peptidase S11 D-alanyl-D-alanine carboxypeptidase A N-terminal" evidence="11">
    <location>
        <begin position="56"/>
        <end position="298"/>
    </location>
</feature>
<feature type="active site" description="Proton acceptor" evidence="7">
    <location>
        <position position="89"/>
    </location>
</feature>
<keyword evidence="5" id="KW-0573">Peptidoglycan synthesis</keyword>
<evidence type="ECO:0000256" key="7">
    <source>
        <dbReference type="PIRSR" id="PIRSR618044-1"/>
    </source>
</evidence>
<dbReference type="GO" id="GO:0009252">
    <property type="term" value="P:peptidoglycan biosynthetic process"/>
    <property type="evidence" value="ECO:0007669"/>
    <property type="project" value="UniProtKB-KW"/>
</dbReference>
<sequence>MKRLLLVVLLLLSGCYQAGDQAALPFNKSPQTEKVKKELLYPDRPLDRFWNITDIDLEASSVLLINADTGHVIYKKNSDIPLPTASMSKMMTELLVLEAIENGELKWERDIEISDYAYTISRQPGYASVDLSKERDYTVAELFQAMAIHSANGATIALAEELAGSEEVFVQQMNQRAQELQLEDTQFVNSTGLDNLHLGDYYSVGSVDDTNMMSAQDLAKLAEHLITTYPELLETSNQPTYLLNNQEYDNTNWMLKGDLAFDGVDGLKTGYTDLAGYCFTGTVERNGVRLISVVMGTSSEVERFIETARLYEKAFEQIE</sequence>
<feature type="active site" evidence="7">
    <location>
        <position position="150"/>
    </location>
</feature>
<dbReference type="GO" id="GO:0009002">
    <property type="term" value="F:serine-type D-Ala-D-Ala carboxypeptidase activity"/>
    <property type="evidence" value="ECO:0007669"/>
    <property type="project" value="InterPro"/>
</dbReference>
<feature type="active site" description="Acyl-ester intermediate" evidence="7">
    <location>
        <position position="86"/>
    </location>
</feature>
<dbReference type="PANTHER" id="PTHR21581:SF11">
    <property type="entry name" value="D-ALANYL-D-ALANINE CARBOXYPEPTIDASE DACA"/>
    <property type="match status" value="1"/>
</dbReference>
<dbReference type="PANTHER" id="PTHR21581">
    <property type="entry name" value="D-ALANYL-D-ALANINE CARBOXYPEPTIDASE"/>
    <property type="match status" value="1"/>
</dbReference>
<evidence type="ECO:0000256" key="1">
    <source>
        <dbReference type="ARBA" id="ARBA00007164"/>
    </source>
</evidence>
<organism evidence="12 13">
    <name type="scientific">Gracilibacillus thailandensis</name>
    <dbReference type="NCBI Taxonomy" id="563735"/>
    <lineage>
        <taxon>Bacteria</taxon>
        <taxon>Bacillati</taxon>
        <taxon>Bacillota</taxon>
        <taxon>Bacilli</taxon>
        <taxon>Bacillales</taxon>
        <taxon>Bacillaceae</taxon>
        <taxon>Gracilibacillus</taxon>
    </lineage>
</organism>
<evidence type="ECO:0000259" key="11">
    <source>
        <dbReference type="Pfam" id="PF00768"/>
    </source>
</evidence>
<evidence type="ECO:0000313" key="13">
    <source>
        <dbReference type="Proteomes" id="UP000435187"/>
    </source>
</evidence>
<dbReference type="PROSITE" id="PS51257">
    <property type="entry name" value="PROKAR_LIPOPROTEIN"/>
    <property type="match status" value="1"/>
</dbReference>
<name>A0A6N7QXR5_9BACI</name>
<keyword evidence="3" id="KW-0378">Hydrolase</keyword>
<dbReference type="Pfam" id="PF00768">
    <property type="entry name" value="Peptidase_S11"/>
    <property type="match status" value="1"/>
</dbReference>
<evidence type="ECO:0000256" key="6">
    <source>
        <dbReference type="ARBA" id="ARBA00023316"/>
    </source>
</evidence>
<keyword evidence="13" id="KW-1185">Reference proteome</keyword>